<sequence length="99" mass="10358">MVIPDLIPLPSLSLSLFCLISTSVASLPPQASGSSAPNSPGSRRSVSTLKKWLTNPVRKLSAGATATAKGERQVRRLEGKPPPPPARSSQDLGSPQTEE</sequence>
<evidence type="ECO:0008006" key="5">
    <source>
        <dbReference type="Google" id="ProtNLM"/>
    </source>
</evidence>
<accession>A0ABD0N949</accession>
<feature type="non-terminal residue" evidence="3">
    <location>
        <position position="99"/>
    </location>
</feature>
<comment type="caution">
    <text evidence="3">The sequence shown here is derived from an EMBL/GenBank/DDBJ whole genome shotgun (WGS) entry which is preliminary data.</text>
</comment>
<proteinExistence type="predicted"/>
<feature type="chain" id="PRO_5044755746" description="Secreted protein" evidence="2">
    <location>
        <begin position="27"/>
        <end position="99"/>
    </location>
</feature>
<feature type="region of interest" description="Disordered" evidence="1">
    <location>
        <begin position="57"/>
        <end position="99"/>
    </location>
</feature>
<feature type="signal peptide" evidence="2">
    <location>
        <begin position="1"/>
        <end position="26"/>
    </location>
</feature>
<dbReference type="AlphaFoldDB" id="A0ABD0N949"/>
<evidence type="ECO:0000256" key="2">
    <source>
        <dbReference type="SAM" id="SignalP"/>
    </source>
</evidence>
<evidence type="ECO:0000313" key="3">
    <source>
        <dbReference type="EMBL" id="KAL0158079.1"/>
    </source>
</evidence>
<dbReference type="EMBL" id="JAMKFB020000023">
    <property type="protein sequence ID" value="KAL0158079.1"/>
    <property type="molecule type" value="Genomic_DNA"/>
</dbReference>
<feature type="compositionally biased region" description="Basic and acidic residues" evidence="1">
    <location>
        <begin position="69"/>
        <end position="79"/>
    </location>
</feature>
<evidence type="ECO:0000256" key="1">
    <source>
        <dbReference type="SAM" id="MobiDB-lite"/>
    </source>
</evidence>
<feature type="region of interest" description="Disordered" evidence="1">
    <location>
        <begin position="27"/>
        <end position="46"/>
    </location>
</feature>
<feature type="compositionally biased region" description="Polar residues" evidence="1">
    <location>
        <begin position="87"/>
        <end position="99"/>
    </location>
</feature>
<gene>
    <name evidence="3" type="ORF">M9458_046155</name>
</gene>
<keyword evidence="2" id="KW-0732">Signal</keyword>
<feature type="compositionally biased region" description="Low complexity" evidence="1">
    <location>
        <begin position="31"/>
        <end position="45"/>
    </location>
</feature>
<reference evidence="3 4" key="1">
    <citation type="submission" date="2024-05" db="EMBL/GenBank/DDBJ databases">
        <title>Genome sequencing and assembly of Indian major carp, Cirrhinus mrigala (Hamilton, 1822).</title>
        <authorList>
            <person name="Mohindra V."/>
            <person name="Chowdhury L.M."/>
            <person name="Lal K."/>
            <person name="Jena J.K."/>
        </authorList>
    </citation>
    <scope>NUCLEOTIDE SEQUENCE [LARGE SCALE GENOMIC DNA]</scope>
    <source>
        <strain evidence="3">CM1030</strain>
        <tissue evidence="3">Blood</tissue>
    </source>
</reference>
<evidence type="ECO:0000313" key="4">
    <source>
        <dbReference type="Proteomes" id="UP001529510"/>
    </source>
</evidence>
<dbReference type="Pfam" id="PF16609">
    <property type="entry name" value="SH3-RhoG_link"/>
    <property type="match status" value="1"/>
</dbReference>
<protein>
    <recommendedName>
        <fullName evidence="5">Secreted protein</fullName>
    </recommendedName>
</protein>
<dbReference type="Proteomes" id="UP001529510">
    <property type="component" value="Unassembled WGS sequence"/>
</dbReference>
<name>A0ABD0N949_CIRMR</name>
<keyword evidence="4" id="KW-1185">Reference proteome</keyword>
<organism evidence="3 4">
    <name type="scientific">Cirrhinus mrigala</name>
    <name type="common">Mrigala</name>
    <dbReference type="NCBI Taxonomy" id="683832"/>
    <lineage>
        <taxon>Eukaryota</taxon>
        <taxon>Metazoa</taxon>
        <taxon>Chordata</taxon>
        <taxon>Craniata</taxon>
        <taxon>Vertebrata</taxon>
        <taxon>Euteleostomi</taxon>
        <taxon>Actinopterygii</taxon>
        <taxon>Neopterygii</taxon>
        <taxon>Teleostei</taxon>
        <taxon>Ostariophysi</taxon>
        <taxon>Cypriniformes</taxon>
        <taxon>Cyprinidae</taxon>
        <taxon>Labeoninae</taxon>
        <taxon>Labeonini</taxon>
        <taxon>Cirrhinus</taxon>
    </lineage>
</organism>